<dbReference type="SMART" id="SM00473">
    <property type="entry name" value="PAN_AP"/>
    <property type="match status" value="3"/>
</dbReference>
<dbReference type="SUPFAM" id="SSF57414">
    <property type="entry name" value="Hairpin loop containing domain-like"/>
    <property type="match status" value="2"/>
</dbReference>
<evidence type="ECO:0000256" key="13">
    <source>
        <dbReference type="PROSITE-ProRule" id="PRU00121"/>
    </source>
</evidence>
<feature type="disulfide bond" evidence="14">
    <location>
        <begin position="1023"/>
        <end position="1041"/>
    </location>
</feature>
<feature type="disulfide bond" evidence="14">
    <location>
        <begin position="1035"/>
        <end position="1050"/>
    </location>
</feature>
<dbReference type="Gene3D" id="2.60.470.10">
    <property type="entry name" value="Acid-sensing ion channels like domains"/>
    <property type="match status" value="1"/>
</dbReference>
<dbReference type="PROSITE" id="PS00021">
    <property type="entry name" value="KRINGLE_1"/>
    <property type="match status" value="2"/>
</dbReference>
<comment type="subcellular location">
    <subcellularLocation>
        <location evidence="1">Membrane</location>
        <topology evidence="1">Multi-pass membrane protein</topology>
    </subcellularLocation>
</comment>
<dbReference type="InterPro" id="IPR036055">
    <property type="entry name" value="LDL_receptor-like_sf"/>
</dbReference>
<evidence type="ECO:0000256" key="2">
    <source>
        <dbReference type="ARBA" id="ARBA00022448"/>
    </source>
</evidence>
<dbReference type="InterPro" id="IPR000001">
    <property type="entry name" value="Kringle"/>
</dbReference>
<proteinExistence type="inferred from homology"/>
<dbReference type="PROSITE" id="PS01209">
    <property type="entry name" value="LDLRA_1"/>
    <property type="match status" value="4"/>
</dbReference>
<evidence type="ECO:0000256" key="10">
    <source>
        <dbReference type="ARBA" id="ARBA00023157"/>
    </source>
</evidence>
<evidence type="ECO:0000259" key="18">
    <source>
        <dbReference type="PROSITE" id="PS50070"/>
    </source>
</evidence>
<comment type="caution">
    <text evidence="13">Lacks conserved residue(s) required for the propagation of feature annotation.</text>
</comment>
<dbReference type="Gene3D" id="2.40.20.10">
    <property type="entry name" value="Plasminogen Kringle 4"/>
    <property type="match status" value="2"/>
</dbReference>
<dbReference type="PROSITE" id="PS50948">
    <property type="entry name" value="PAN"/>
    <property type="match status" value="1"/>
</dbReference>
<keyword evidence="3 15" id="KW-0894">Sodium channel</keyword>
<dbReference type="SUPFAM" id="SSF54001">
    <property type="entry name" value="Cysteine proteinases"/>
    <property type="match status" value="1"/>
</dbReference>
<feature type="disulfide bond" evidence="14">
    <location>
        <begin position="868"/>
        <end position="883"/>
    </location>
</feature>
<keyword evidence="11 15" id="KW-0739">Sodium transport</keyword>
<dbReference type="InterPro" id="IPR056564">
    <property type="entry name" value="Ig-like_KY"/>
</dbReference>
<dbReference type="SMART" id="SM00130">
    <property type="entry name" value="KR"/>
    <property type="match status" value="2"/>
</dbReference>
<dbReference type="InterPro" id="IPR003609">
    <property type="entry name" value="Pan_app"/>
</dbReference>
<dbReference type="Gene3D" id="4.10.400.10">
    <property type="entry name" value="Low-density Lipoprotein Receptor"/>
    <property type="match status" value="5"/>
</dbReference>
<dbReference type="Proteomes" id="UP000694865">
    <property type="component" value="Unplaced"/>
</dbReference>
<dbReference type="Pfam" id="PF00051">
    <property type="entry name" value="Kringle"/>
    <property type="match status" value="2"/>
</dbReference>
<keyword evidence="20" id="KW-1185">Reference proteome</keyword>
<feature type="domain" description="Kringle" evidence="18">
    <location>
        <begin position="1058"/>
        <end position="1137"/>
    </location>
</feature>
<feature type="disulfide bond" evidence="14">
    <location>
        <begin position="856"/>
        <end position="874"/>
    </location>
</feature>
<gene>
    <name evidence="21" type="primary">LOC102808261</name>
</gene>
<feature type="disulfide bond" evidence="14">
    <location>
        <begin position="906"/>
        <end position="921"/>
    </location>
</feature>
<dbReference type="SUPFAM" id="SSF57424">
    <property type="entry name" value="LDL receptor-like module"/>
    <property type="match status" value="4"/>
</dbReference>
<organism evidence="20 21">
    <name type="scientific">Saccoglossus kowalevskii</name>
    <name type="common">Acorn worm</name>
    <dbReference type="NCBI Taxonomy" id="10224"/>
    <lineage>
        <taxon>Eukaryota</taxon>
        <taxon>Metazoa</taxon>
        <taxon>Hemichordata</taxon>
        <taxon>Enteropneusta</taxon>
        <taxon>Harrimaniidae</taxon>
        <taxon>Saccoglossus</taxon>
    </lineage>
</organism>
<keyword evidence="2 15" id="KW-0813">Transport</keyword>
<keyword evidence="6 17" id="KW-1133">Transmembrane helix</keyword>
<dbReference type="Pfam" id="PF00858">
    <property type="entry name" value="ASC"/>
    <property type="match status" value="2"/>
</dbReference>
<feature type="disulfide bond" evidence="14">
    <location>
        <begin position="789"/>
        <end position="804"/>
    </location>
</feature>
<dbReference type="InterPro" id="IPR002172">
    <property type="entry name" value="LDrepeatLR_classA_rpt"/>
</dbReference>
<keyword evidence="7" id="KW-0915">Sodium</keyword>
<dbReference type="Pfam" id="PF00057">
    <property type="entry name" value="Ldl_recept_a"/>
    <property type="match status" value="4"/>
</dbReference>
<sequence>CAQTVNLVVQPTFASLVDVLVDPAKSELQKVRLVFRWITAQNCQEMDFLDVIDDTPLGVLKGIYQKKITWSTLFMRMCRYVGLKCVEIPGRAKKAGFVPGQSISSENPDFYHTWNAVCIDSYWHFVDCNWGVSHISSSKAFDPFRYQYDEHYFLADPEVIIRTHFPNDPAWQLLVNPFTQQDFMEDLVLKPDFFAYGFVPMSHTKCLILAENGDVNLKMAFPKGFIVTCQIFALDHQIAQTQDGVPFSAFIFQQQVADNVLSFYMRFPDPGSYYWVFYAKKHFLDGDFNIETATEICCYKVDSQHPSADSYPLPQCPLQWWGPIGVENFGLTALAQNAVIMCKKEDAVIQFKVSDVNTFVTSVTAYQAQEGQFQPFVVQSESDGVVTFRFSPPCPSRFGFHIYTPNTSSSQGGVLPICSYLIVCTEAKINIRPYPHIQNQWGPTEAFNSMGLEMLGDPNPVILTKDGDSRLQFRFNRQLNLSYTFMYYAGPAGQDLTQTVYCEPGENQITFLLFMEQCANYPYTEFTRHNGKALLYAYEVKLTNVDEAQCLSSCLTERRFLCRSVDYWITGRICYINSQTKWSSQIELKHSNHYVHFEVNKEIFPYNQFKTYKGYTSTIPRDVTYYSVSTLEECLFLCLKNPLLDCQSIDYYLMGTCYHNGPANTNITTNIIPNNQYIHAQFVPDFPVNQFNRTVSRALIAYNDIILRGEGLDECLRSCLRGPPFICHSVDHIVPDNSCYMSVETWVTTGTELGVFYKTNYWQSIQAECLEGDFACEHGWTCLKSWLVCDGKIHCPDGSDELRCSNDCGVDEFRGEDGGIHGMCISNDLVCDGYNHCHAGTDESEKTCIVCRGFKCDSGECLHASLQCDGIIDCVDNSDERGCQIDKCEDKFRCVNLKCVNLYHRCDYVNDCGDWSDEWGCNYRRECYTTRNGIDYRGNINRTVSGRICQKWSDQFPHRHQMKPENHRPTKGLGDHNYCRNPNGDKKPWCYTTDPDVRRESCNAGVYRNICTKDYCPSDSFICDDGTCIDPYYRCNARNDCPDRSDEVNCISQEFGLGCYRKKGTLYRGFAANVTSGLPCIPWENSMSKYTPQKKPNSGLEGAYCRNPDKEYIRPWCFHVDDSQDKIGWSYCDIPHCSDVRGVRKNDSLPLNWSHPYFNLINDTELFNTFETRFYTSPGFERVKGETSPDWYGFMTFSSNPDYSDLEQVFKIKPDETVIDFRIFTNDKYGNCFTFNHGSNNTEILNSTQAGSSYGLRLTLFTEQNEYISIFGQDSGVRVSIHDHRVEPFPEEDGLTVRPGAVTSVSMKQGKIQRLGHPYGNCSDGHDWSDNGYMYTLKSCQHRCIQHALLTECGCVDRSTNDDRPRCMVLNQTQVSLGTIKQYPSHFGRQKAISRNLVGLSIYYDELNYEKFTENPNYMIEKLFGDIGGSLGLYIGLSLLTVVEFLELLYHVLRYLLTITLRAIYRR</sequence>
<feature type="non-terminal residue" evidence="21">
    <location>
        <position position="1"/>
    </location>
</feature>
<dbReference type="CDD" id="cd00112">
    <property type="entry name" value="LDLa"/>
    <property type="match status" value="5"/>
</dbReference>
<evidence type="ECO:0000256" key="17">
    <source>
        <dbReference type="SAM" id="Phobius"/>
    </source>
</evidence>
<dbReference type="PANTHER" id="PTHR47020">
    <property type="entry name" value="HILLARIN"/>
    <property type="match status" value="1"/>
</dbReference>
<dbReference type="InterPro" id="IPR023415">
    <property type="entry name" value="LDLR_class-A_CS"/>
</dbReference>
<feature type="domain" description="Kringle" evidence="18">
    <location>
        <begin position="932"/>
        <end position="1011"/>
    </location>
</feature>
<evidence type="ECO:0000256" key="7">
    <source>
        <dbReference type="ARBA" id="ARBA00023053"/>
    </source>
</evidence>
<evidence type="ECO:0000256" key="15">
    <source>
        <dbReference type="RuleBase" id="RU000679"/>
    </source>
</evidence>
<dbReference type="PROSITE" id="PS50068">
    <property type="entry name" value="LDLRA_2"/>
    <property type="match status" value="5"/>
</dbReference>
<evidence type="ECO:0000256" key="6">
    <source>
        <dbReference type="ARBA" id="ARBA00022989"/>
    </source>
</evidence>
<evidence type="ECO:0000256" key="14">
    <source>
        <dbReference type="PROSITE-ProRule" id="PRU00124"/>
    </source>
</evidence>
<reference evidence="21" key="1">
    <citation type="submission" date="2025-08" db="UniProtKB">
        <authorList>
            <consortium name="RefSeq"/>
        </authorList>
    </citation>
    <scope>IDENTIFICATION</scope>
    <source>
        <tissue evidence="21">Testes</tissue>
    </source>
</reference>
<dbReference type="SMART" id="SM00192">
    <property type="entry name" value="LDLa"/>
    <property type="match status" value="5"/>
</dbReference>
<feature type="disulfide bond" evidence="14">
    <location>
        <begin position="894"/>
        <end position="912"/>
    </location>
</feature>
<dbReference type="Pfam" id="PF23265">
    <property type="entry name" value="Ig-like_KY"/>
    <property type="match status" value="2"/>
</dbReference>
<evidence type="ECO:0000256" key="3">
    <source>
        <dbReference type="ARBA" id="ARBA00022461"/>
    </source>
</evidence>
<evidence type="ECO:0000256" key="8">
    <source>
        <dbReference type="ARBA" id="ARBA00023065"/>
    </source>
</evidence>
<dbReference type="PRINTS" id="PR00018">
    <property type="entry name" value="KRINGLE"/>
</dbReference>
<dbReference type="InterPro" id="IPR038178">
    <property type="entry name" value="Kringle_sf"/>
</dbReference>
<keyword evidence="12 15" id="KW-0407">Ion channel</keyword>
<accession>A0ABM0M7V6</accession>
<keyword evidence="10 13" id="KW-1015">Disulfide bond</keyword>
<evidence type="ECO:0000313" key="20">
    <source>
        <dbReference type="Proteomes" id="UP000694865"/>
    </source>
</evidence>
<evidence type="ECO:0000256" key="4">
    <source>
        <dbReference type="ARBA" id="ARBA00022572"/>
    </source>
</evidence>
<dbReference type="Gene3D" id="3.50.4.10">
    <property type="entry name" value="Hepatocyte Growth Factor"/>
    <property type="match status" value="2"/>
</dbReference>
<dbReference type="RefSeq" id="XP_006816097.1">
    <property type="nucleotide sequence ID" value="XM_006816034.1"/>
</dbReference>
<feature type="region of interest" description="Disordered" evidence="16">
    <location>
        <begin position="959"/>
        <end position="979"/>
    </location>
</feature>
<feature type="domain" description="Apple" evidence="19">
    <location>
        <begin position="518"/>
        <end position="601"/>
    </location>
</feature>
<keyword evidence="8 15" id="KW-0406">Ion transport</keyword>
<dbReference type="PROSITE" id="PS50070">
    <property type="entry name" value="KRINGLE_2"/>
    <property type="match status" value="2"/>
</dbReference>
<evidence type="ECO:0000256" key="9">
    <source>
        <dbReference type="ARBA" id="ARBA00023136"/>
    </source>
</evidence>
<dbReference type="InterPro" id="IPR013806">
    <property type="entry name" value="Kringle-like"/>
</dbReference>
<name>A0ABM0M7V6_SACKO</name>
<evidence type="ECO:0000259" key="19">
    <source>
        <dbReference type="PROSITE" id="PS50948"/>
    </source>
</evidence>
<evidence type="ECO:0000313" key="21">
    <source>
        <dbReference type="RefSeq" id="XP_006816097.1"/>
    </source>
</evidence>
<keyword evidence="5 15" id="KW-0812">Transmembrane</keyword>
<feature type="disulfide bond" evidence="13">
    <location>
        <begin position="979"/>
        <end position="1002"/>
    </location>
</feature>
<dbReference type="CDD" id="cd00108">
    <property type="entry name" value="KR"/>
    <property type="match status" value="2"/>
</dbReference>
<evidence type="ECO:0000256" key="12">
    <source>
        <dbReference type="ARBA" id="ARBA00023303"/>
    </source>
</evidence>
<feature type="compositionally biased region" description="Basic and acidic residues" evidence="16">
    <location>
        <begin position="962"/>
        <end position="979"/>
    </location>
</feature>
<evidence type="ECO:0000256" key="11">
    <source>
        <dbReference type="ARBA" id="ARBA00023201"/>
    </source>
</evidence>
<dbReference type="PANTHER" id="PTHR47020:SF1">
    <property type="entry name" value="HILLARIN"/>
    <property type="match status" value="1"/>
</dbReference>
<dbReference type="InterPro" id="IPR053041">
    <property type="entry name" value="Transglut-like_Superfamily_Mod"/>
</dbReference>
<dbReference type="InterPro" id="IPR001873">
    <property type="entry name" value="ENaC"/>
</dbReference>
<feature type="disulfide bond" evidence="14">
    <location>
        <begin position="1016"/>
        <end position="1028"/>
    </location>
</feature>
<dbReference type="CDD" id="cd01099">
    <property type="entry name" value="PAN_AP_HGF"/>
    <property type="match status" value="1"/>
</dbReference>
<dbReference type="InterPro" id="IPR018056">
    <property type="entry name" value="Kringle_CS"/>
</dbReference>
<dbReference type="InterPro" id="IPR038765">
    <property type="entry name" value="Papain-like_cys_pep_sf"/>
</dbReference>
<dbReference type="PRINTS" id="PR00261">
    <property type="entry name" value="LDLRECEPTOR"/>
</dbReference>
<comment type="similarity">
    <text evidence="15">Belongs to the amiloride-sensitive sodium channel (TC 1.A.6) family.</text>
</comment>
<keyword evidence="4 13" id="KW-0420">Kringle</keyword>
<protein>
    <submittedName>
        <fullName evidence="21">Uncharacterized protein LOC102808261</fullName>
    </submittedName>
</protein>
<dbReference type="GeneID" id="102808261"/>
<evidence type="ECO:0000256" key="5">
    <source>
        <dbReference type="ARBA" id="ARBA00022692"/>
    </source>
</evidence>
<keyword evidence="9 17" id="KW-0472">Membrane</keyword>
<evidence type="ECO:0000256" key="1">
    <source>
        <dbReference type="ARBA" id="ARBA00004141"/>
    </source>
</evidence>
<feature type="transmembrane region" description="Helical" evidence="17">
    <location>
        <begin position="1431"/>
        <end position="1457"/>
    </location>
</feature>
<dbReference type="SUPFAM" id="SSF57440">
    <property type="entry name" value="Kringle-like"/>
    <property type="match status" value="2"/>
</dbReference>
<evidence type="ECO:0000256" key="16">
    <source>
        <dbReference type="SAM" id="MobiDB-lite"/>
    </source>
</evidence>